<accession>A0ABU3XVA1</accession>
<name>A0ABU3XVA1_9GAMM</name>
<dbReference type="RefSeq" id="WP_279816829.1">
    <property type="nucleotide sequence ID" value="NZ_CP133395.1"/>
</dbReference>
<dbReference type="Proteomes" id="UP001273935">
    <property type="component" value="Unassembled WGS sequence"/>
</dbReference>
<protein>
    <submittedName>
        <fullName evidence="2">DUF4123 domain-containing protein</fullName>
    </submittedName>
</protein>
<proteinExistence type="predicted"/>
<organism evidence="2 3">
    <name type="scientific">Metapseudomonas otitidis</name>
    <dbReference type="NCBI Taxonomy" id="319939"/>
    <lineage>
        <taxon>Bacteria</taxon>
        <taxon>Pseudomonadati</taxon>
        <taxon>Pseudomonadota</taxon>
        <taxon>Gammaproteobacteria</taxon>
        <taxon>Pseudomonadales</taxon>
        <taxon>Pseudomonadaceae</taxon>
        <taxon>Metapseudomonas</taxon>
    </lineage>
</organism>
<evidence type="ECO:0000313" key="3">
    <source>
        <dbReference type="Proteomes" id="UP001273935"/>
    </source>
</evidence>
<comment type="caution">
    <text evidence="2">The sequence shown here is derived from an EMBL/GenBank/DDBJ whole genome shotgun (WGS) entry which is preliminary data.</text>
</comment>
<dbReference type="InterPro" id="IPR025391">
    <property type="entry name" value="DUF4123"/>
</dbReference>
<keyword evidence="3" id="KW-1185">Reference proteome</keyword>
<evidence type="ECO:0000259" key="1">
    <source>
        <dbReference type="Pfam" id="PF13503"/>
    </source>
</evidence>
<evidence type="ECO:0000313" key="2">
    <source>
        <dbReference type="EMBL" id="MDV3441848.1"/>
    </source>
</evidence>
<dbReference type="EMBL" id="JAWJUL010000090">
    <property type="protein sequence ID" value="MDV3441848.1"/>
    <property type="molecule type" value="Genomic_DNA"/>
</dbReference>
<dbReference type="Pfam" id="PF13503">
    <property type="entry name" value="DUF4123"/>
    <property type="match status" value="1"/>
</dbReference>
<sequence>MNALAQAWLAEQHTASRHLLLIIDTLAEPNPLIALAQADLLQRAFNLYRNTPAESLADIAPWLVQLTPEQEHAPLVSEMIEQPGSNWGWLASSDGDHFDLLKTHWQARALFAEEDGQRALYRLQDNRVIARHLSALGPQQQPLLLGPLSSALAWDGEGWRRFDNPAPDSYPLEAGSPWLSLAEPQAIDQALTLHAMSAWLWEQHTEAIGRIAEEQIVDEWISEHLAQLDAWGWQGEAAQRFFLSAVLDPQWRADPSWSPLSHETAEDHLWRCMKRFQGLSR</sequence>
<feature type="domain" description="DUF4123" evidence="1">
    <location>
        <begin position="21"/>
        <end position="141"/>
    </location>
</feature>
<gene>
    <name evidence="2" type="ORF">R0G64_20740</name>
</gene>
<reference evidence="2 3" key="1">
    <citation type="submission" date="2023-10" db="EMBL/GenBank/DDBJ databases">
        <title>Pseudomonas otitidis isolated from a paediatric patient with cystic fibrosis in Chile.</title>
        <authorList>
            <person name="Amsteins-Romero L."/>
            <person name="Opazo-Capurro A."/>
            <person name="Matus-Kohler M."/>
            <person name="Gonzalez-Rocha G."/>
        </authorList>
    </citation>
    <scope>NUCLEOTIDE SEQUENCE [LARGE SCALE GENOMIC DNA]</scope>
    <source>
        <strain evidence="2 3">P-714</strain>
    </source>
</reference>